<feature type="domain" description="Transglutaminase-like" evidence="1">
    <location>
        <begin position="269"/>
        <end position="373"/>
    </location>
</feature>
<protein>
    <submittedName>
        <fullName evidence="2">Transglutaminase domain-containing protein</fullName>
    </submittedName>
</protein>
<organism evidence="2">
    <name type="scientific">Pontimicrobium sp. SW4</name>
    <dbReference type="NCBI Taxonomy" id="3153519"/>
    <lineage>
        <taxon>Bacteria</taxon>
        <taxon>Pseudomonadati</taxon>
        <taxon>Bacteroidota</taxon>
        <taxon>Flavobacteriia</taxon>
        <taxon>Flavobacteriales</taxon>
        <taxon>Flavobacteriaceae</taxon>
        <taxon>Pontimicrobium</taxon>
    </lineage>
</organism>
<dbReference type="InterPro" id="IPR002931">
    <property type="entry name" value="Transglutaminase-like"/>
</dbReference>
<evidence type="ECO:0000313" key="2">
    <source>
        <dbReference type="EMBL" id="XBG61335.1"/>
    </source>
</evidence>
<dbReference type="SUPFAM" id="SSF54001">
    <property type="entry name" value="Cysteine proteinases"/>
    <property type="match status" value="1"/>
</dbReference>
<proteinExistence type="predicted"/>
<dbReference type="Gene3D" id="2.60.120.1130">
    <property type="match status" value="1"/>
</dbReference>
<dbReference type="AlphaFoldDB" id="A0AAU7BTM9"/>
<accession>A0AAU7BTM9</accession>
<sequence length="618" mass="71554">MTCKVYLTSVIFLFLCTTGITQTFEFGQVSMAELKMEEDSLFPQADAIVLDRYVYAKVGQSIEVYEKIKILTKEGLSYATIDIPYYNAFGIKGNTFNLVKGLIQKDELTKEMIFTDKIKNSDRVLTDKKVAFPNVRVGSVIEIYYVTSTGSTADINLQYSIPIKKINVEIFNASGSTYRFVQNPRAYLKVTRKETKKKVFISSVNVPPLEYESFVYDIELYRAKLFMKRLGYVALFDEWKDIPRLLFKEDEFKYEIRPKGIFKDEVSKLIEDTHEPLERVKLIYSYLKDNIVWNGDFGIYPDNGTKSTFKQKKGDVSDINMLFVSMLRSIDIESYPILASSKMNGIHLTASREAFNYTLTGVKISNKWYVLDAANPKATFDYIPSYMINWRGMILKDQDNFEWIDLSSTKTSQNNIIANIQLSEDFVLSGTIKERKTGYFGIDIRDQIKDTNIEKDSLLGINKARLELRNIDFSLVENSENVDVSYDFYFEDAIEEIADQLYLSPLFFLSTSENPFKKSTRKYPIDFGYPFASQYNITIKIPKGYEPISIPKPIQVAMPNNYGTYFYRISRQGGNLQVIVKFKVNEPIIHIEYYEELKEFFKLRINKENEKVILGKVN</sequence>
<dbReference type="InterPro" id="IPR038765">
    <property type="entry name" value="Papain-like_cys_pep_sf"/>
</dbReference>
<dbReference type="Gene3D" id="2.60.40.3140">
    <property type="match status" value="1"/>
</dbReference>
<dbReference type="EMBL" id="CP157199">
    <property type="protein sequence ID" value="XBG61335.1"/>
    <property type="molecule type" value="Genomic_DNA"/>
</dbReference>
<reference evidence="2" key="1">
    <citation type="submission" date="2024-05" db="EMBL/GenBank/DDBJ databases">
        <title>Pontimicrobium maritimus sp. nov., isolated form sea water.</title>
        <authorList>
            <person name="Muhammad N."/>
            <person name="Vuong T.Q."/>
            <person name="Han H.L."/>
            <person name="Kim S.-G."/>
        </authorList>
    </citation>
    <scope>NUCLEOTIDE SEQUENCE</scope>
    <source>
        <strain evidence="2">SW4</strain>
    </source>
</reference>
<name>A0AAU7BTM9_9FLAO</name>
<dbReference type="Pfam" id="PF01841">
    <property type="entry name" value="Transglut_core"/>
    <property type="match status" value="1"/>
</dbReference>
<dbReference type="RefSeq" id="WP_347923787.1">
    <property type="nucleotide sequence ID" value="NZ_CP157199.1"/>
</dbReference>
<gene>
    <name evidence="2" type="ORF">ABGB03_00170</name>
</gene>
<dbReference type="Gene3D" id="3.10.620.30">
    <property type="match status" value="1"/>
</dbReference>
<evidence type="ECO:0000259" key="1">
    <source>
        <dbReference type="Pfam" id="PF01841"/>
    </source>
</evidence>